<feature type="domain" description="Radical SAM core" evidence="4">
    <location>
        <begin position="1"/>
        <end position="225"/>
    </location>
</feature>
<keyword evidence="3" id="KW-0949">S-adenosyl-L-methionine</keyword>
<dbReference type="Gene3D" id="3.80.30.20">
    <property type="entry name" value="tm_1862 like domain"/>
    <property type="match status" value="1"/>
</dbReference>
<dbReference type="InterPro" id="IPR010723">
    <property type="entry name" value="HemN_C"/>
</dbReference>
<comment type="similarity">
    <text evidence="1">Belongs to the anaerobic coproporphyrinogen-III oxidase family. HemW subfamily.</text>
</comment>
<evidence type="ECO:0000256" key="3">
    <source>
        <dbReference type="RuleBase" id="RU364116"/>
    </source>
</evidence>
<dbReference type="RefSeq" id="WP_031588922.1">
    <property type="nucleotide sequence ID" value="NZ_JNKN01000007.1"/>
</dbReference>
<keyword evidence="6" id="KW-1185">Reference proteome</keyword>
<keyword evidence="3" id="KW-0004">4Fe-4S</keyword>
<dbReference type="GO" id="GO:0006779">
    <property type="term" value="P:porphyrin-containing compound biosynthetic process"/>
    <property type="evidence" value="ECO:0007669"/>
    <property type="project" value="InterPro"/>
</dbReference>
<dbReference type="InterPro" id="IPR023404">
    <property type="entry name" value="rSAM_horseshoe"/>
</dbReference>
<dbReference type="InterPro" id="IPR007197">
    <property type="entry name" value="rSAM"/>
</dbReference>
<protein>
    <recommendedName>
        <fullName evidence="2 3">Heme chaperone HemW</fullName>
    </recommendedName>
</protein>
<comment type="function">
    <text evidence="3">Probably acts as a heme chaperone, transferring heme to an unknown acceptor. Binds one molecule of heme per monomer, possibly covalently. Binds 1 [4Fe-4S] cluster. The cluster is coordinated with 3 cysteines and an exchangeable S-adenosyl-L-methionine.</text>
</comment>
<keyword evidence="3" id="KW-0408">Iron</keyword>
<dbReference type="SFLD" id="SFLDF00562">
    <property type="entry name" value="HemN-like__clustered_with_heat"/>
    <property type="match status" value="1"/>
</dbReference>
<dbReference type="GO" id="GO:0051539">
    <property type="term" value="F:4 iron, 4 sulfur cluster binding"/>
    <property type="evidence" value="ECO:0007669"/>
    <property type="project" value="UniProtKB-UniRule"/>
</dbReference>
<comment type="subcellular location">
    <subcellularLocation>
        <location evidence="3">Cytoplasm</location>
    </subcellularLocation>
</comment>
<dbReference type="GO" id="GO:0005737">
    <property type="term" value="C:cytoplasm"/>
    <property type="evidence" value="ECO:0007669"/>
    <property type="project" value="UniProtKB-SubCell"/>
</dbReference>
<reference evidence="5 6" key="1">
    <citation type="journal article" date="2015" name="Genome Announc.">
        <title>Expanding the biotechnology potential of lactobacilli through comparative genomics of 213 strains and associated genera.</title>
        <authorList>
            <person name="Sun Z."/>
            <person name="Harris H.M."/>
            <person name="McCann A."/>
            <person name="Guo C."/>
            <person name="Argimon S."/>
            <person name="Zhang W."/>
            <person name="Yang X."/>
            <person name="Jeffery I.B."/>
            <person name="Cooney J.C."/>
            <person name="Kagawa T.F."/>
            <person name="Liu W."/>
            <person name="Song Y."/>
            <person name="Salvetti E."/>
            <person name="Wrobel A."/>
            <person name="Rasinkangas P."/>
            <person name="Parkhill J."/>
            <person name="Rea M.C."/>
            <person name="O'Sullivan O."/>
            <person name="Ritari J."/>
            <person name="Douillard F.P."/>
            <person name="Paul Ross R."/>
            <person name="Yang R."/>
            <person name="Briner A.E."/>
            <person name="Felis G.E."/>
            <person name="de Vos W.M."/>
            <person name="Barrangou R."/>
            <person name="Klaenhammer T.R."/>
            <person name="Caufield P.W."/>
            <person name="Cui Y."/>
            <person name="Zhang H."/>
            <person name="O'Toole P.W."/>
        </authorList>
    </citation>
    <scope>NUCLEOTIDE SEQUENCE [LARGE SCALE GENOMIC DNA]</scope>
    <source>
        <strain evidence="5 6">DSM 20405</strain>
    </source>
</reference>
<evidence type="ECO:0000313" key="5">
    <source>
        <dbReference type="EMBL" id="KRN50600.1"/>
    </source>
</evidence>
<name>A0A0R2HDF4_9FIRM</name>
<keyword evidence="3" id="KW-0143">Chaperone</keyword>
<dbReference type="InterPro" id="IPR034505">
    <property type="entry name" value="Coproporphyrinogen-III_oxidase"/>
</dbReference>
<keyword evidence="3" id="KW-0963">Cytoplasm</keyword>
<dbReference type="PROSITE" id="PS51918">
    <property type="entry name" value="RADICAL_SAM"/>
    <property type="match status" value="1"/>
</dbReference>
<keyword evidence="3" id="KW-0349">Heme</keyword>
<accession>A0A0R2HDF4</accession>
<proteinExistence type="inferred from homology"/>
<keyword evidence="3" id="KW-0479">Metal-binding</keyword>
<dbReference type="InterPro" id="IPR006638">
    <property type="entry name" value="Elp3/MiaA/NifB-like_rSAM"/>
</dbReference>
<sequence length="362" mass="42334">MQTSSLYVHIPFCDRICSYCDFAKVFYREDLVDHYLDRLEEELKELPATKMKTIYIGGGTPSALQLHQLERLFQMLSSFYDEKTIEYCIEANPESLTHEKIDLMIAYHINRLSLGVQSFNEELLKKIERVHNKDMVEDVIFYACGKGLTNLSIDLMYGLPTQSKEDILYDLEVASHLPLQHISYYSLILEEGTKLNNEHYEGLSEDEDAYYSDLIVNELEKMGYHQYEVSNYAKGDHESEHNKVYWHYENYYGVGSGASGKIDNTLIDHSRALFQYIKGKDTRSYTTLSEEDTMFNHVMMSLRLLEGLDLCDFYERYHKHVEEVYGKAIEKNKDHLVIENNHLHCTKQSLKILNTILLDFLD</sequence>
<dbReference type="AlphaFoldDB" id="A0A0R2HDF4"/>
<evidence type="ECO:0000256" key="1">
    <source>
        <dbReference type="ARBA" id="ARBA00006100"/>
    </source>
</evidence>
<organism evidence="5 6">
    <name type="scientific">Kandleria vitulina DSM 20405</name>
    <dbReference type="NCBI Taxonomy" id="1410657"/>
    <lineage>
        <taxon>Bacteria</taxon>
        <taxon>Bacillati</taxon>
        <taxon>Bacillota</taxon>
        <taxon>Erysipelotrichia</taxon>
        <taxon>Erysipelotrichales</taxon>
        <taxon>Coprobacillaceae</taxon>
        <taxon>Kandleria</taxon>
    </lineage>
</organism>
<dbReference type="SFLD" id="SFLDG01082">
    <property type="entry name" value="B12-binding_domain_containing"/>
    <property type="match status" value="1"/>
</dbReference>
<comment type="caution">
    <text evidence="5">The sequence shown here is derived from an EMBL/GenBank/DDBJ whole genome shotgun (WGS) entry which is preliminary data.</text>
</comment>
<dbReference type="SFLD" id="SFLDS00029">
    <property type="entry name" value="Radical_SAM"/>
    <property type="match status" value="1"/>
</dbReference>
<keyword evidence="3" id="KW-0411">Iron-sulfur</keyword>
<evidence type="ECO:0000256" key="2">
    <source>
        <dbReference type="ARBA" id="ARBA00017228"/>
    </source>
</evidence>
<dbReference type="SFLD" id="SFLDG01065">
    <property type="entry name" value="anaerobic_coproporphyrinogen-I"/>
    <property type="match status" value="1"/>
</dbReference>
<dbReference type="PANTHER" id="PTHR13932:SF5">
    <property type="entry name" value="RADICAL S-ADENOSYL METHIONINE DOMAIN-CONTAINING PROTEIN 1, MITOCHONDRIAL"/>
    <property type="match status" value="1"/>
</dbReference>
<dbReference type="NCBIfam" id="TIGR00539">
    <property type="entry name" value="hemN_rel"/>
    <property type="match status" value="1"/>
</dbReference>
<gene>
    <name evidence="5" type="ORF">IV49_GL001919</name>
</gene>
<dbReference type="Pfam" id="PF06969">
    <property type="entry name" value="HemN_C"/>
    <property type="match status" value="1"/>
</dbReference>
<dbReference type="GO" id="GO:0046872">
    <property type="term" value="F:metal ion binding"/>
    <property type="evidence" value="ECO:0007669"/>
    <property type="project" value="UniProtKB-UniRule"/>
</dbReference>
<dbReference type="CDD" id="cd01335">
    <property type="entry name" value="Radical_SAM"/>
    <property type="match status" value="1"/>
</dbReference>
<dbReference type="PATRIC" id="fig|1410657.5.peg.1980"/>
<evidence type="ECO:0000259" key="4">
    <source>
        <dbReference type="PROSITE" id="PS51918"/>
    </source>
</evidence>
<dbReference type="PANTHER" id="PTHR13932">
    <property type="entry name" value="COPROPORPHYRINIGEN III OXIDASE"/>
    <property type="match status" value="1"/>
</dbReference>
<dbReference type="InterPro" id="IPR004559">
    <property type="entry name" value="HemW-like"/>
</dbReference>
<dbReference type="Pfam" id="PF04055">
    <property type="entry name" value="Radical_SAM"/>
    <property type="match status" value="1"/>
</dbReference>
<dbReference type="Proteomes" id="UP000051841">
    <property type="component" value="Unassembled WGS sequence"/>
</dbReference>
<evidence type="ECO:0000313" key="6">
    <source>
        <dbReference type="Proteomes" id="UP000051841"/>
    </source>
</evidence>
<dbReference type="EMBL" id="JQBL01000007">
    <property type="protein sequence ID" value="KRN50600.1"/>
    <property type="molecule type" value="Genomic_DNA"/>
</dbReference>
<dbReference type="InterPro" id="IPR058240">
    <property type="entry name" value="rSAM_sf"/>
</dbReference>
<dbReference type="GO" id="GO:0004109">
    <property type="term" value="F:coproporphyrinogen oxidase activity"/>
    <property type="evidence" value="ECO:0007669"/>
    <property type="project" value="InterPro"/>
</dbReference>
<dbReference type="SMART" id="SM00729">
    <property type="entry name" value="Elp3"/>
    <property type="match status" value="1"/>
</dbReference>
<dbReference type="SUPFAM" id="SSF102114">
    <property type="entry name" value="Radical SAM enzymes"/>
    <property type="match status" value="1"/>
</dbReference>